<dbReference type="VEuPathDB" id="AmoebaDB:FDP41_008456"/>
<evidence type="ECO:0000313" key="2">
    <source>
        <dbReference type="Proteomes" id="UP000444721"/>
    </source>
</evidence>
<dbReference type="Proteomes" id="UP000444721">
    <property type="component" value="Unassembled WGS sequence"/>
</dbReference>
<dbReference type="AlphaFoldDB" id="A0A6A5BK86"/>
<evidence type="ECO:0000313" key="1">
    <source>
        <dbReference type="EMBL" id="KAF0973249.1"/>
    </source>
</evidence>
<dbReference type="EMBL" id="VFQX01000061">
    <property type="protein sequence ID" value="KAF0973249.1"/>
    <property type="molecule type" value="Genomic_DNA"/>
</dbReference>
<organism evidence="1 2">
    <name type="scientific">Naegleria fowleri</name>
    <name type="common">Brain eating amoeba</name>
    <dbReference type="NCBI Taxonomy" id="5763"/>
    <lineage>
        <taxon>Eukaryota</taxon>
        <taxon>Discoba</taxon>
        <taxon>Heterolobosea</taxon>
        <taxon>Tetramitia</taxon>
        <taxon>Eutetramitia</taxon>
        <taxon>Vahlkampfiidae</taxon>
        <taxon>Naegleria</taxon>
    </lineage>
</organism>
<gene>
    <name evidence="1" type="ORF">FDP41_008456</name>
</gene>
<dbReference type="RefSeq" id="XP_044557962.1">
    <property type="nucleotide sequence ID" value="XM_044712311.1"/>
</dbReference>
<dbReference type="OrthoDB" id="10413256at2759"/>
<comment type="caution">
    <text evidence="1">The sequence shown here is derived from an EMBL/GenBank/DDBJ whole genome shotgun (WGS) entry which is preliminary data.</text>
</comment>
<sequence length="665" mass="77547">MPKKPAKSSHHHSTTTLTCSNNARDLWSQEAKSIRLDYGSCDWSDRLNQILEQMVTRMNENGYILQQTEEMEFNVWKHSLHGKPHQRKIRFKSIPWVEERILEIIDGQKQIDIKTIREVDLPKENELTFLQASHQTPLSFSFDNINSFLSFGIIFLYGLLKCHDRLQMSENLSCLLVSSLNDSTHSYSLSSDMKMLAFAGIPYSFTVLSKDVLDVKIATLEPIWKATLIAHTLNQQNVKQIRRNQVCDICSHVDSKTIFAFTTNISGEYILELECQRNKKWKKIIPVSVKSSKFSFKHSYICFQDEEIAKANEQKVIDLHICDMFNNPSFSGFNLEMLEIQIFEVVSKSRYIWANGQFIDGEASLLNIVIIQSETKISVAFSSKKSSTYEIEMFYTVNDRRLSFNSPNQTDSRLVCKVVPSTFDHYTICCSEDDSTLYTSMETISMVFTAVDEYENELELDDLNANIEIKLRYESPAEYLEYADFLQPNHSSIKATYFHEKGPKLKTSFTPLWKGVYSVHFYFKGTKIRKTIFIVNESACEQTRLEQLRYDIQRITIQKEKDRIQEEINAWTKNQTFRQILNHVVEKYHPNKEDHASLLLPISADRPEILKLYKKVVFIIHTDQSPLLRNYMNAQERELLICELNLIFNAVQQAYRRWKALTKLH</sequence>
<name>A0A6A5BK86_NAEFO</name>
<dbReference type="VEuPathDB" id="AmoebaDB:NfTy_093170"/>
<reference evidence="1 2" key="1">
    <citation type="journal article" date="2019" name="Sci. Rep.">
        <title>Nanopore sequencing improves the draft genome of the human pathogenic amoeba Naegleria fowleri.</title>
        <authorList>
            <person name="Liechti N."/>
            <person name="Schurch N."/>
            <person name="Bruggmann R."/>
            <person name="Wittwer M."/>
        </authorList>
    </citation>
    <scope>NUCLEOTIDE SEQUENCE [LARGE SCALE GENOMIC DNA]</scope>
    <source>
        <strain evidence="1 2">ATCC 30894</strain>
    </source>
</reference>
<proteinExistence type="predicted"/>
<keyword evidence="2" id="KW-1185">Reference proteome</keyword>
<dbReference type="GeneID" id="68115674"/>
<dbReference type="OMA" id="TICCSED"/>
<protein>
    <submittedName>
        <fullName evidence="1">Uncharacterized protein</fullName>
    </submittedName>
</protein>
<accession>A0A6A5BK86</accession>